<keyword evidence="2" id="KW-1185">Reference proteome</keyword>
<dbReference type="EMBL" id="BMFR01000018">
    <property type="protein sequence ID" value="GGG84736.1"/>
    <property type="molecule type" value="Genomic_DNA"/>
</dbReference>
<accession>A0A917HP50</accession>
<sequence>MLKEKLLLELQKYLDENRVQFEFSLYETERAFPHVNAEPSELENYIITNRKASFAETLFNFIDQKGLSDADVYKKAGIDRRHFSKIRSNPDYRLGKNAAISLAIALQLNSEETDQLLSAAGYSLSDNDTFDLIIKFCLEKKIYDIDDVNQALEHFSIKPLIRAGV</sequence>
<dbReference type="GO" id="GO:0003677">
    <property type="term" value="F:DNA binding"/>
    <property type="evidence" value="ECO:0007669"/>
    <property type="project" value="InterPro"/>
</dbReference>
<evidence type="ECO:0000313" key="2">
    <source>
        <dbReference type="Proteomes" id="UP000622860"/>
    </source>
</evidence>
<dbReference type="InterPro" id="IPR010982">
    <property type="entry name" value="Lambda_DNA-bd_dom_sf"/>
</dbReference>
<proteinExistence type="predicted"/>
<name>A0A917HP50_9BACI</name>
<dbReference type="SUPFAM" id="SSF47413">
    <property type="entry name" value="lambda repressor-like DNA-binding domains"/>
    <property type="match status" value="1"/>
</dbReference>
<dbReference type="AlphaFoldDB" id="A0A917HP50"/>
<comment type="caution">
    <text evidence="1">The sequence shown here is derived from an EMBL/GenBank/DDBJ whole genome shotgun (WGS) entry which is preliminary data.</text>
</comment>
<gene>
    <name evidence="1" type="ORF">GCM10011398_33030</name>
</gene>
<dbReference type="Proteomes" id="UP000622860">
    <property type="component" value="Unassembled WGS sequence"/>
</dbReference>
<evidence type="ECO:0008006" key="3">
    <source>
        <dbReference type="Google" id="ProtNLM"/>
    </source>
</evidence>
<organism evidence="1 2">
    <name type="scientific">Virgibacillus oceani</name>
    <dbReference type="NCBI Taxonomy" id="1479511"/>
    <lineage>
        <taxon>Bacteria</taxon>
        <taxon>Bacillati</taxon>
        <taxon>Bacillota</taxon>
        <taxon>Bacilli</taxon>
        <taxon>Bacillales</taxon>
        <taxon>Bacillaceae</taxon>
        <taxon>Virgibacillus</taxon>
    </lineage>
</organism>
<dbReference type="RefSeq" id="WP_188456469.1">
    <property type="nucleotide sequence ID" value="NZ_BMFR01000018.1"/>
</dbReference>
<reference evidence="1" key="1">
    <citation type="journal article" date="2014" name="Int. J. Syst. Evol. Microbiol.">
        <title>Complete genome sequence of Corynebacterium casei LMG S-19264T (=DSM 44701T), isolated from a smear-ripened cheese.</title>
        <authorList>
            <consortium name="US DOE Joint Genome Institute (JGI-PGF)"/>
            <person name="Walter F."/>
            <person name="Albersmeier A."/>
            <person name="Kalinowski J."/>
            <person name="Ruckert C."/>
        </authorList>
    </citation>
    <scope>NUCLEOTIDE SEQUENCE</scope>
    <source>
        <strain evidence="1">CGMCC 1.12754</strain>
    </source>
</reference>
<reference evidence="1" key="2">
    <citation type="submission" date="2020-09" db="EMBL/GenBank/DDBJ databases">
        <authorList>
            <person name="Sun Q."/>
            <person name="Zhou Y."/>
        </authorList>
    </citation>
    <scope>NUCLEOTIDE SEQUENCE</scope>
    <source>
        <strain evidence="1">CGMCC 1.12754</strain>
    </source>
</reference>
<protein>
    <recommendedName>
        <fullName evidence="3">Appr-1-p processing protein</fullName>
    </recommendedName>
</protein>
<evidence type="ECO:0000313" key="1">
    <source>
        <dbReference type="EMBL" id="GGG84736.1"/>
    </source>
</evidence>